<accession>A0A926ZKE8</accession>
<evidence type="ECO:0000313" key="3">
    <source>
        <dbReference type="Proteomes" id="UP000641646"/>
    </source>
</evidence>
<dbReference type="Pfam" id="PF01551">
    <property type="entry name" value="Peptidase_M23"/>
    <property type="match status" value="1"/>
</dbReference>
<name>A0A926ZKE8_9CYAN</name>
<dbReference type="InterPro" id="IPR011055">
    <property type="entry name" value="Dup_hybrid_motif"/>
</dbReference>
<dbReference type="Pfam" id="PF01476">
    <property type="entry name" value="LysM"/>
    <property type="match status" value="1"/>
</dbReference>
<dbReference type="InterPro" id="IPR018392">
    <property type="entry name" value="LysM"/>
</dbReference>
<dbReference type="EMBL" id="JACJPW010000138">
    <property type="protein sequence ID" value="MBD2185709.1"/>
    <property type="molecule type" value="Genomic_DNA"/>
</dbReference>
<reference evidence="2" key="1">
    <citation type="journal article" date="2015" name="ISME J.">
        <title>Draft Genome Sequence of Streptomyces incarnatus NRRL8089, which Produces the Nucleoside Antibiotic Sinefungin.</title>
        <authorList>
            <person name="Oshima K."/>
            <person name="Hattori M."/>
            <person name="Shimizu H."/>
            <person name="Fukuda K."/>
            <person name="Nemoto M."/>
            <person name="Inagaki K."/>
            <person name="Tamura T."/>
        </authorList>
    </citation>
    <scope>NUCLEOTIDE SEQUENCE</scope>
    <source>
        <strain evidence="2">FACHB-1375</strain>
    </source>
</reference>
<sequence length="307" mass="33582">MALHRWFPLLSTLLWLTVTVWGAKADPELPAAKNDNCPQPALERLKKHIVAAGETIESIASKYDLIPATLMGMNPSLRQGEARVGSEIIIPPYNGIALEVPEGKTWRDLAAGYNVRPAVVYEVNGCEENPRVVFLPGVNWSPEGTDVEFESALKGYPLPTQTTVGFAFGWNLHPITRKVVFHGGVDLLAEPGTPVFAAGDGIVAFAGERGDYGNLVVINHQEGQQTRYAHLDTIAVSAGQTIQQGMQLGTVGTTGFPDIELPHLHFEVRYNSDLGWVAEDPKRYLQAAARQGDAMFSRQQTTQVEQR</sequence>
<dbReference type="PANTHER" id="PTHR21666:SF290">
    <property type="entry name" value="PEPTIDASE M23 DOMAIN PROTEIN"/>
    <property type="match status" value="1"/>
</dbReference>
<dbReference type="Proteomes" id="UP000641646">
    <property type="component" value="Unassembled WGS sequence"/>
</dbReference>
<feature type="domain" description="LysM" evidence="1">
    <location>
        <begin position="47"/>
        <end position="91"/>
    </location>
</feature>
<dbReference type="InterPro" id="IPR016047">
    <property type="entry name" value="M23ase_b-sheet_dom"/>
</dbReference>
<dbReference type="SUPFAM" id="SSF54106">
    <property type="entry name" value="LysM domain"/>
    <property type="match status" value="1"/>
</dbReference>
<dbReference type="InterPro" id="IPR036779">
    <property type="entry name" value="LysM_dom_sf"/>
</dbReference>
<dbReference type="CDD" id="cd12797">
    <property type="entry name" value="M23_peptidase"/>
    <property type="match status" value="1"/>
</dbReference>
<evidence type="ECO:0000259" key="1">
    <source>
        <dbReference type="SMART" id="SM00257"/>
    </source>
</evidence>
<dbReference type="Gene3D" id="2.70.70.10">
    <property type="entry name" value="Glucose Permease (Domain IIA)"/>
    <property type="match status" value="1"/>
</dbReference>
<organism evidence="2 3">
    <name type="scientific">Aerosakkonema funiforme FACHB-1375</name>
    <dbReference type="NCBI Taxonomy" id="2949571"/>
    <lineage>
        <taxon>Bacteria</taxon>
        <taxon>Bacillati</taxon>
        <taxon>Cyanobacteriota</taxon>
        <taxon>Cyanophyceae</taxon>
        <taxon>Oscillatoriophycideae</taxon>
        <taxon>Aerosakkonematales</taxon>
        <taxon>Aerosakkonemataceae</taxon>
        <taxon>Aerosakkonema</taxon>
    </lineage>
</organism>
<dbReference type="GO" id="GO:0004222">
    <property type="term" value="F:metalloendopeptidase activity"/>
    <property type="evidence" value="ECO:0007669"/>
    <property type="project" value="TreeGrafter"/>
</dbReference>
<dbReference type="PANTHER" id="PTHR21666">
    <property type="entry name" value="PEPTIDASE-RELATED"/>
    <property type="match status" value="1"/>
</dbReference>
<protein>
    <submittedName>
        <fullName evidence="2">M23 family metallopeptidase</fullName>
    </submittedName>
</protein>
<keyword evidence="3" id="KW-1185">Reference proteome</keyword>
<comment type="caution">
    <text evidence="2">The sequence shown here is derived from an EMBL/GenBank/DDBJ whole genome shotgun (WGS) entry which is preliminary data.</text>
</comment>
<dbReference type="SUPFAM" id="SSF51261">
    <property type="entry name" value="Duplicated hybrid motif"/>
    <property type="match status" value="1"/>
</dbReference>
<gene>
    <name evidence="2" type="ORF">H6G03_32390</name>
</gene>
<dbReference type="Gene3D" id="3.10.350.10">
    <property type="entry name" value="LysM domain"/>
    <property type="match status" value="1"/>
</dbReference>
<reference evidence="2" key="2">
    <citation type="submission" date="2020-08" db="EMBL/GenBank/DDBJ databases">
        <authorList>
            <person name="Chen M."/>
            <person name="Teng W."/>
            <person name="Zhao L."/>
            <person name="Hu C."/>
            <person name="Zhou Y."/>
            <person name="Han B."/>
            <person name="Song L."/>
            <person name="Shu W."/>
        </authorList>
    </citation>
    <scope>NUCLEOTIDE SEQUENCE</scope>
    <source>
        <strain evidence="2">FACHB-1375</strain>
    </source>
</reference>
<dbReference type="AlphaFoldDB" id="A0A926ZKE8"/>
<dbReference type="CDD" id="cd00118">
    <property type="entry name" value="LysM"/>
    <property type="match status" value="1"/>
</dbReference>
<dbReference type="InterPro" id="IPR050570">
    <property type="entry name" value="Cell_wall_metabolism_enzyme"/>
</dbReference>
<evidence type="ECO:0000313" key="2">
    <source>
        <dbReference type="EMBL" id="MBD2185709.1"/>
    </source>
</evidence>
<proteinExistence type="predicted"/>
<dbReference type="SMART" id="SM00257">
    <property type="entry name" value="LysM"/>
    <property type="match status" value="1"/>
</dbReference>
<dbReference type="RefSeq" id="WP_190474275.1">
    <property type="nucleotide sequence ID" value="NZ_JACJPW010000138.1"/>
</dbReference>